<feature type="region of interest" description="Disordered" evidence="1">
    <location>
        <begin position="81"/>
        <end position="130"/>
    </location>
</feature>
<feature type="compositionally biased region" description="Low complexity" evidence="1">
    <location>
        <begin position="84"/>
        <end position="111"/>
    </location>
</feature>
<name>A0ABR4BV79_9HELO</name>
<organism evidence="3 4">
    <name type="scientific">Oculimacula yallundae</name>
    <dbReference type="NCBI Taxonomy" id="86028"/>
    <lineage>
        <taxon>Eukaryota</taxon>
        <taxon>Fungi</taxon>
        <taxon>Dikarya</taxon>
        <taxon>Ascomycota</taxon>
        <taxon>Pezizomycotina</taxon>
        <taxon>Leotiomycetes</taxon>
        <taxon>Helotiales</taxon>
        <taxon>Ploettnerulaceae</taxon>
        <taxon>Oculimacula</taxon>
    </lineage>
</organism>
<comment type="caution">
    <text evidence="3">The sequence shown here is derived from an EMBL/GenBank/DDBJ whole genome shotgun (WGS) entry which is preliminary data.</text>
</comment>
<evidence type="ECO:0000313" key="3">
    <source>
        <dbReference type="EMBL" id="KAL2061527.1"/>
    </source>
</evidence>
<gene>
    <name evidence="3" type="ORF">VTL71DRAFT_6904</name>
</gene>
<keyword evidence="2" id="KW-0732">Signal</keyword>
<keyword evidence="4" id="KW-1185">Reference proteome</keyword>
<sequence length="130" mass="12924">MKFSFSVFTLAILASAQAISPVVTERDDGYITSSLHQIHPANTLHSLLVVERSPEPGLLKAGAGLIAGAIAAGAAKKGAKDAAKGGATPASAVGAGPSGAASAAPLSSAAAARRRRRQKIAEVAKAQATR</sequence>
<dbReference type="Proteomes" id="UP001595075">
    <property type="component" value="Unassembled WGS sequence"/>
</dbReference>
<evidence type="ECO:0008006" key="5">
    <source>
        <dbReference type="Google" id="ProtNLM"/>
    </source>
</evidence>
<protein>
    <recommendedName>
        <fullName evidence="5">Antifreeze protein</fullName>
    </recommendedName>
</protein>
<accession>A0ABR4BV79</accession>
<evidence type="ECO:0000256" key="1">
    <source>
        <dbReference type="SAM" id="MobiDB-lite"/>
    </source>
</evidence>
<feature type="chain" id="PRO_5046106701" description="Antifreeze protein" evidence="2">
    <location>
        <begin position="19"/>
        <end position="130"/>
    </location>
</feature>
<evidence type="ECO:0000313" key="4">
    <source>
        <dbReference type="Proteomes" id="UP001595075"/>
    </source>
</evidence>
<feature type="signal peptide" evidence="2">
    <location>
        <begin position="1"/>
        <end position="18"/>
    </location>
</feature>
<reference evidence="3 4" key="1">
    <citation type="journal article" date="2024" name="Commun. Biol.">
        <title>Comparative genomic analysis of thermophilic fungi reveals convergent evolutionary adaptations and gene losses.</title>
        <authorList>
            <person name="Steindorff A.S."/>
            <person name="Aguilar-Pontes M.V."/>
            <person name="Robinson A.J."/>
            <person name="Andreopoulos B."/>
            <person name="LaButti K."/>
            <person name="Kuo A."/>
            <person name="Mondo S."/>
            <person name="Riley R."/>
            <person name="Otillar R."/>
            <person name="Haridas S."/>
            <person name="Lipzen A."/>
            <person name="Grimwood J."/>
            <person name="Schmutz J."/>
            <person name="Clum A."/>
            <person name="Reid I.D."/>
            <person name="Moisan M.C."/>
            <person name="Butler G."/>
            <person name="Nguyen T.T.M."/>
            <person name="Dewar K."/>
            <person name="Conant G."/>
            <person name="Drula E."/>
            <person name="Henrissat B."/>
            <person name="Hansel C."/>
            <person name="Singer S."/>
            <person name="Hutchinson M.I."/>
            <person name="de Vries R.P."/>
            <person name="Natvig D.O."/>
            <person name="Powell A.J."/>
            <person name="Tsang A."/>
            <person name="Grigoriev I.V."/>
        </authorList>
    </citation>
    <scope>NUCLEOTIDE SEQUENCE [LARGE SCALE GENOMIC DNA]</scope>
    <source>
        <strain evidence="3 4">CBS 494.80</strain>
    </source>
</reference>
<dbReference type="EMBL" id="JAZHXI010000018">
    <property type="protein sequence ID" value="KAL2061527.1"/>
    <property type="molecule type" value="Genomic_DNA"/>
</dbReference>
<evidence type="ECO:0000256" key="2">
    <source>
        <dbReference type="SAM" id="SignalP"/>
    </source>
</evidence>
<proteinExistence type="predicted"/>